<gene>
    <name evidence="9" type="ordered locus">RPC_1207</name>
</gene>
<dbReference type="GO" id="GO:0003677">
    <property type="term" value="F:DNA binding"/>
    <property type="evidence" value="ECO:0007669"/>
    <property type="project" value="InterPro"/>
</dbReference>
<dbReference type="eggNOG" id="COG0708">
    <property type="taxonomic scope" value="Bacteria"/>
</dbReference>
<keyword evidence="2 6" id="KW-0479">Metal-binding</keyword>
<feature type="binding site" evidence="6">
    <location>
        <position position="147"/>
    </location>
    <ligand>
        <name>Mg(2+)</name>
        <dbReference type="ChEBI" id="CHEBI:18420"/>
        <label>1</label>
    </ligand>
</feature>
<dbReference type="PROSITE" id="PS00726">
    <property type="entry name" value="AP_NUCLEASE_F1_1"/>
    <property type="match status" value="1"/>
</dbReference>
<dbReference type="PROSITE" id="PS51435">
    <property type="entry name" value="AP_NUCLEASE_F1_4"/>
    <property type="match status" value="1"/>
</dbReference>
<dbReference type="CDD" id="cd09086">
    <property type="entry name" value="ExoIII-like_AP-endo"/>
    <property type="match status" value="1"/>
</dbReference>
<keyword evidence="4 6" id="KW-0460">Magnesium</keyword>
<dbReference type="AlphaFoldDB" id="Q21A16"/>
<feature type="binding site" evidence="6">
    <location>
        <position position="34"/>
    </location>
    <ligand>
        <name>Mg(2+)</name>
        <dbReference type="ChEBI" id="CHEBI:18420"/>
        <label>1</label>
    </ligand>
</feature>
<dbReference type="EMBL" id="CP000301">
    <property type="protein sequence ID" value="ABD86770.1"/>
    <property type="molecule type" value="Genomic_DNA"/>
</dbReference>
<evidence type="ECO:0000256" key="1">
    <source>
        <dbReference type="ARBA" id="ARBA00007092"/>
    </source>
</evidence>
<reference evidence="9" key="1">
    <citation type="submission" date="2006-03" db="EMBL/GenBank/DDBJ databases">
        <title>Complete sequence of Rhodopseudomonas palustris BisB18.</title>
        <authorList>
            <consortium name="US DOE Joint Genome Institute"/>
            <person name="Copeland A."/>
            <person name="Lucas S."/>
            <person name="Lapidus A."/>
            <person name="Barry K."/>
            <person name="Detter J.C."/>
            <person name="Glavina del Rio T."/>
            <person name="Hammon N."/>
            <person name="Israni S."/>
            <person name="Dalin E."/>
            <person name="Tice H."/>
            <person name="Pitluck S."/>
            <person name="Chain P."/>
            <person name="Malfatti S."/>
            <person name="Shin M."/>
            <person name="Vergez L."/>
            <person name="Schmutz J."/>
            <person name="Larimer F."/>
            <person name="Land M."/>
            <person name="Hauser L."/>
            <person name="Pelletier D.A."/>
            <person name="Kyrpides N."/>
            <person name="Anderson I."/>
            <person name="Oda Y."/>
            <person name="Harwood C.S."/>
            <person name="Richardson P."/>
        </authorList>
    </citation>
    <scope>NUCLEOTIDE SEQUENCE [LARGE SCALE GENOMIC DNA]</scope>
    <source>
        <strain evidence="9">BisB18</strain>
    </source>
</reference>
<keyword evidence="3 9" id="KW-0378">Hydrolase</keyword>
<feature type="active site" description="Proton acceptor" evidence="5">
    <location>
        <position position="248"/>
    </location>
</feature>
<dbReference type="InterPro" id="IPR004808">
    <property type="entry name" value="AP_endonuc_1"/>
</dbReference>
<dbReference type="Gene3D" id="3.60.10.10">
    <property type="entry name" value="Endonuclease/exonuclease/phosphatase"/>
    <property type="match status" value="1"/>
</dbReference>
<comment type="cofactor">
    <cofactor evidence="6">
        <name>Mg(2+)</name>
        <dbReference type="ChEBI" id="CHEBI:18420"/>
    </cofactor>
    <cofactor evidence="6">
        <name>Mn(2+)</name>
        <dbReference type="ChEBI" id="CHEBI:29035"/>
    </cofactor>
    <text evidence="6">Probably binds two magnesium or manganese ions per subunit.</text>
</comment>
<dbReference type="InterPro" id="IPR005135">
    <property type="entry name" value="Endo/exonuclease/phosphatase"/>
</dbReference>
<evidence type="ECO:0000256" key="7">
    <source>
        <dbReference type="PIRSR" id="PIRSR604808-3"/>
    </source>
</evidence>
<evidence type="ECO:0000256" key="6">
    <source>
        <dbReference type="PIRSR" id="PIRSR604808-2"/>
    </source>
</evidence>
<dbReference type="HOGENOM" id="CLU_027539_0_1_5"/>
<feature type="site" description="Transition state stabilizer" evidence="7">
    <location>
        <position position="149"/>
    </location>
</feature>
<dbReference type="NCBIfam" id="TIGR00633">
    <property type="entry name" value="xth"/>
    <property type="match status" value="1"/>
</dbReference>
<proteinExistence type="inferred from homology"/>
<feature type="domain" description="Endonuclease/exonuclease/phosphatase" evidence="8">
    <location>
        <begin position="4"/>
        <end position="248"/>
    </location>
</feature>
<feature type="site" description="Important for catalytic activity" evidence="7">
    <location>
        <position position="218"/>
    </location>
</feature>
<evidence type="ECO:0000256" key="5">
    <source>
        <dbReference type="PIRSR" id="PIRSR604808-1"/>
    </source>
</evidence>
<feature type="binding site" evidence="6">
    <location>
        <position position="7"/>
    </location>
    <ligand>
        <name>Mg(2+)</name>
        <dbReference type="ChEBI" id="CHEBI:18420"/>
        <label>1</label>
    </ligand>
</feature>
<name>Q21A16_RHOPB</name>
<sequence>MKVATFNINNVNRRLENLLHWLKQARPDVVCLQELKCRDAEFPARAIARAGYQAVWQGENTWNGVAILSRGGAPIVTQTRLPGDRSDLQSRYIEAAIDGIVVGCLYLPNGNPQPGPKFDYKLAWFKRLAGHARKLLRQDVPVVLAGDFNVAPTALDIYPTRSWDHDALVQPASRAAFARLVKQGWTDALRELHPDRRIYTFWHYMRQRYERDAGLRLDHLLLSPQLAPRLRQAGVDRAVRGRPGASDHAPTWIVLK</sequence>
<dbReference type="SUPFAM" id="SSF56219">
    <property type="entry name" value="DNase I-like"/>
    <property type="match status" value="1"/>
</dbReference>
<dbReference type="EC" id="3.1.11.2" evidence="9"/>
<dbReference type="GO" id="GO:0046872">
    <property type="term" value="F:metal ion binding"/>
    <property type="evidence" value="ECO:0007669"/>
    <property type="project" value="UniProtKB-KW"/>
</dbReference>
<dbReference type="InterPro" id="IPR036691">
    <property type="entry name" value="Endo/exonu/phosph_ase_sf"/>
</dbReference>
<dbReference type="NCBIfam" id="TIGR00195">
    <property type="entry name" value="exoDNase_III"/>
    <property type="match status" value="1"/>
</dbReference>
<dbReference type="STRING" id="316056.RPC_1207"/>
<dbReference type="KEGG" id="rpc:RPC_1207"/>
<feature type="active site" description="Proton donor/acceptor" evidence="5">
    <location>
        <position position="147"/>
    </location>
</feature>
<comment type="similarity">
    <text evidence="1">Belongs to the DNA repair enzymes AP/ExoA family.</text>
</comment>
<feature type="binding site" evidence="6">
    <location>
        <position position="248"/>
    </location>
    <ligand>
        <name>Mg(2+)</name>
        <dbReference type="ChEBI" id="CHEBI:18420"/>
        <label>1</label>
    </ligand>
</feature>
<dbReference type="RefSeq" id="WP_011471675.1">
    <property type="nucleotide sequence ID" value="NC_007925.1"/>
</dbReference>
<evidence type="ECO:0000256" key="4">
    <source>
        <dbReference type="ARBA" id="ARBA00022842"/>
    </source>
</evidence>
<dbReference type="GO" id="GO:0008311">
    <property type="term" value="F:double-stranded DNA 3'-5' DNA exonuclease activity"/>
    <property type="evidence" value="ECO:0007669"/>
    <property type="project" value="UniProtKB-EC"/>
</dbReference>
<protein>
    <submittedName>
        <fullName evidence="9">Exodeoxyribonuclease III</fullName>
        <ecNumber evidence="9">3.1.11.2</ecNumber>
    </submittedName>
</protein>
<dbReference type="PANTHER" id="PTHR43250:SF1">
    <property type="entry name" value="EXODEOXYRIBONUCLEASE III"/>
    <property type="match status" value="1"/>
</dbReference>
<dbReference type="GO" id="GO:0006281">
    <property type="term" value="P:DNA repair"/>
    <property type="evidence" value="ECO:0007669"/>
    <property type="project" value="InterPro"/>
</dbReference>
<dbReference type="InterPro" id="IPR037493">
    <property type="entry name" value="ExoIII-like"/>
</dbReference>
<keyword evidence="6" id="KW-0464">Manganese</keyword>
<dbReference type="Pfam" id="PF03372">
    <property type="entry name" value="Exo_endo_phos"/>
    <property type="match status" value="1"/>
</dbReference>
<evidence type="ECO:0000259" key="8">
    <source>
        <dbReference type="Pfam" id="PF03372"/>
    </source>
</evidence>
<feature type="binding site" evidence="6">
    <location>
        <position position="247"/>
    </location>
    <ligand>
        <name>Mg(2+)</name>
        <dbReference type="ChEBI" id="CHEBI:18420"/>
        <label>1</label>
    </ligand>
</feature>
<evidence type="ECO:0000313" key="9">
    <source>
        <dbReference type="EMBL" id="ABD86770.1"/>
    </source>
</evidence>
<organism evidence="9">
    <name type="scientific">Rhodopseudomonas palustris (strain BisB18)</name>
    <dbReference type="NCBI Taxonomy" id="316056"/>
    <lineage>
        <taxon>Bacteria</taxon>
        <taxon>Pseudomonadati</taxon>
        <taxon>Pseudomonadota</taxon>
        <taxon>Alphaproteobacteria</taxon>
        <taxon>Hyphomicrobiales</taxon>
        <taxon>Nitrobacteraceae</taxon>
        <taxon>Rhodopseudomonas</taxon>
    </lineage>
</organism>
<accession>Q21A16</accession>
<dbReference type="OrthoDB" id="9803914at2"/>
<dbReference type="InterPro" id="IPR020847">
    <property type="entry name" value="AP_endonuclease_F1_BS"/>
</dbReference>
<feature type="active site" evidence="5">
    <location>
        <position position="106"/>
    </location>
</feature>
<dbReference type="PANTHER" id="PTHR43250">
    <property type="entry name" value="EXODEOXYRIBONUCLEASE III"/>
    <property type="match status" value="1"/>
</dbReference>
<evidence type="ECO:0000256" key="3">
    <source>
        <dbReference type="ARBA" id="ARBA00022801"/>
    </source>
</evidence>
<evidence type="ECO:0000256" key="2">
    <source>
        <dbReference type="ARBA" id="ARBA00022723"/>
    </source>
</evidence>
<dbReference type="GO" id="GO:0004519">
    <property type="term" value="F:endonuclease activity"/>
    <property type="evidence" value="ECO:0007669"/>
    <property type="project" value="InterPro"/>
</dbReference>
<feature type="site" description="Interaction with DNA substrate" evidence="7">
    <location>
        <position position="248"/>
    </location>
</feature>
<feature type="binding site" evidence="6">
    <location>
        <position position="149"/>
    </location>
    <ligand>
        <name>Mg(2+)</name>
        <dbReference type="ChEBI" id="CHEBI:18420"/>
        <label>1</label>
    </ligand>
</feature>